<name>A0A108EXE7_9BURK</name>
<proteinExistence type="predicted"/>
<evidence type="ECO:0000313" key="2">
    <source>
        <dbReference type="Proteomes" id="UP000068016"/>
    </source>
</evidence>
<dbReference type="EMBL" id="LPLZ01000032">
    <property type="protein sequence ID" value="KWN19207.1"/>
    <property type="molecule type" value="Genomic_DNA"/>
</dbReference>
<organism evidence="1 2">
    <name type="scientific">Burkholderia territorii</name>
    <dbReference type="NCBI Taxonomy" id="1503055"/>
    <lineage>
        <taxon>Bacteria</taxon>
        <taxon>Pseudomonadati</taxon>
        <taxon>Pseudomonadota</taxon>
        <taxon>Betaproteobacteria</taxon>
        <taxon>Burkholderiales</taxon>
        <taxon>Burkholderiaceae</taxon>
        <taxon>Burkholderia</taxon>
        <taxon>Burkholderia cepacia complex</taxon>
    </lineage>
</organism>
<protein>
    <recommendedName>
        <fullName evidence="3">GGDEF domain-containing protein</fullName>
    </recommendedName>
</protein>
<dbReference type="InterPro" id="IPR043128">
    <property type="entry name" value="Rev_trsase/Diguanyl_cyclase"/>
</dbReference>
<evidence type="ECO:0000313" key="1">
    <source>
        <dbReference type="EMBL" id="KWN19207.1"/>
    </source>
</evidence>
<evidence type="ECO:0008006" key="3">
    <source>
        <dbReference type="Google" id="ProtNLM"/>
    </source>
</evidence>
<sequence>MAYAHKIAIAIAASLECGLPTDSGSSYSVRASVGIAGLEMGDSVCDLLGRADTAMYEAKLRRKARNVTADEAKGDRYSELVR</sequence>
<dbReference type="InterPro" id="IPR029787">
    <property type="entry name" value="Nucleotide_cyclase"/>
</dbReference>
<reference evidence="1 2" key="1">
    <citation type="submission" date="2015-11" db="EMBL/GenBank/DDBJ databases">
        <title>Expanding the genomic diversity of Burkholderia species for the development of highly accurate diagnostics.</title>
        <authorList>
            <person name="Sahl J."/>
            <person name="Keim P."/>
            <person name="Wagner D."/>
        </authorList>
    </citation>
    <scope>NUCLEOTIDE SEQUENCE [LARGE SCALE GENOMIC DNA]</scope>
    <source>
        <strain evidence="1 2">MSMB793WGS</strain>
    </source>
</reference>
<accession>A0A108EXE7</accession>
<dbReference type="Gene3D" id="3.30.70.270">
    <property type="match status" value="1"/>
</dbReference>
<dbReference type="Proteomes" id="UP000068016">
    <property type="component" value="Unassembled WGS sequence"/>
</dbReference>
<comment type="caution">
    <text evidence="1">The sequence shown here is derived from an EMBL/GenBank/DDBJ whole genome shotgun (WGS) entry which is preliminary data.</text>
</comment>
<dbReference type="AlphaFoldDB" id="A0A108EXE7"/>
<dbReference type="SUPFAM" id="SSF55073">
    <property type="entry name" value="Nucleotide cyclase"/>
    <property type="match status" value="1"/>
</dbReference>
<gene>
    <name evidence="1" type="ORF">WT83_10735</name>
</gene>